<keyword evidence="9" id="KW-0464">Manganese</keyword>
<keyword evidence="7" id="KW-0460">Magnesium</keyword>
<dbReference type="CDD" id="cd00143">
    <property type="entry name" value="PP2Cc"/>
    <property type="match status" value="1"/>
</dbReference>
<feature type="domain" description="PPM-type phosphatase" evidence="14">
    <location>
        <begin position="124"/>
        <end position="515"/>
    </location>
</feature>
<comment type="cofactor">
    <cofactor evidence="2">
        <name>Mg(2+)</name>
        <dbReference type="ChEBI" id="CHEBI:18420"/>
    </cofactor>
</comment>
<evidence type="ECO:0000256" key="12">
    <source>
        <dbReference type="RuleBase" id="RU003465"/>
    </source>
</evidence>
<comment type="cofactor">
    <cofactor evidence="1">
        <name>Mn(2+)</name>
        <dbReference type="ChEBI" id="CHEBI:29035"/>
    </cofactor>
</comment>
<organism evidence="15 16">
    <name type="scientific">Paspalum notatum var. saurae</name>
    <dbReference type="NCBI Taxonomy" id="547442"/>
    <lineage>
        <taxon>Eukaryota</taxon>
        <taxon>Viridiplantae</taxon>
        <taxon>Streptophyta</taxon>
        <taxon>Embryophyta</taxon>
        <taxon>Tracheophyta</taxon>
        <taxon>Spermatophyta</taxon>
        <taxon>Magnoliopsida</taxon>
        <taxon>Liliopsida</taxon>
        <taxon>Poales</taxon>
        <taxon>Poaceae</taxon>
        <taxon>PACMAD clade</taxon>
        <taxon>Panicoideae</taxon>
        <taxon>Andropogonodae</taxon>
        <taxon>Paspaleae</taxon>
        <taxon>Paspalinae</taxon>
        <taxon>Paspalum</taxon>
    </lineage>
</organism>
<dbReference type="InterPro" id="IPR001932">
    <property type="entry name" value="PPM-type_phosphatase-like_dom"/>
</dbReference>
<sequence length="519" mass="54906">MVMASAGVNVPGGDGSQAAPPEWRVRRRRRLAPPRAATAGSAAERRVRRLRRAAAASPSEGALDEQQEQAGEEAAAAGEVAEVEELEEEGGGDELPLAGLQQLAAAAAARPAEAAAAQACWPVAFGSLSIAGRMRMMEDAVSLRPAFTAWVDGSPMHFFAVFDGHGGSHSAPSCCRAVLFLLPYTTSMYEPTYFWTIQPNMSTNMMTCNSFKMAAGGGVHACLQVSMLCRDRMHALLAEELAKEGAELLHRRRQHHQHHHQASSSSSSSSSATGGSGWSGEQEEEERAWRAALCEAFRRVDALAELACACGRVASPRCTCSLSAADSSSPPGIVGSTAVVALLVRGRLVVANCGDSRAVLCRGPAGAPPVPLSSDHKPNRPDELARIQAVGGRVLFNNGPRVRGILAMSRALGDRLLRPEVIPEPEITITDRTAEDECLILASDGMWDVIPNEIACNVARHCLQDGTTPAAAPAPAPAAVGNEAEPRCYRAASLLARLAIGRETPDNISIVVIDLKQRE</sequence>
<comment type="similarity">
    <text evidence="3 12">Belongs to the PP2C family.</text>
</comment>
<keyword evidence="6 12" id="KW-0378">Hydrolase</keyword>
<comment type="catalytic activity">
    <reaction evidence="11">
        <text>O-phospho-L-threonyl-[protein] + H2O = L-threonyl-[protein] + phosphate</text>
        <dbReference type="Rhea" id="RHEA:47004"/>
        <dbReference type="Rhea" id="RHEA-COMP:11060"/>
        <dbReference type="Rhea" id="RHEA-COMP:11605"/>
        <dbReference type="ChEBI" id="CHEBI:15377"/>
        <dbReference type="ChEBI" id="CHEBI:30013"/>
        <dbReference type="ChEBI" id="CHEBI:43474"/>
        <dbReference type="ChEBI" id="CHEBI:61977"/>
        <dbReference type="EC" id="3.1.3.16"/>
    </reaction>
</comment>
<feature type="compositionally biased region" description="Low complexity" evidence="13">
    <location>
        <begin position="262"/>
        <end position="272"/>
    </location>
</feature>
<evidence type="ECO:0000256" key="3">
    <source>
        <dbReference type="ARBA" id="ARBA00006702"/>
    </source>
</evidence>
<accession>A0AAQ3U1T8</accession>
<evidence type="ECO:0000313" key="15">
    <source>
        <dbReference type="EMBL" id="WVZ83924.1"/>
    </source>
</evidence>
<proteinExistence type="inferred from homology"/>
<protein>
    <recommendedName>
        <fullName evidence="4">protein-serine/threonine phosphatase</fullName>
        <ecNumber evidence="4">3.1.3.16</ecNumber>
    </recommendedName>
</protein>
<dbReference type="Proteomes" id="UP001341281">
    <property type="component" value="Chromosome 07"/>
</dbReference>
<evidence type="ECO:0000256" key="2">
    <source>
        <dbReference type="ARBA" id="ARBA00001946"/>
    </source>
</evidence>
<dbReference type="GO" id="GO:0004722">
    <property type="term" value="F:protein serine/threonine phosphatase activity"/>
    <property type="evidence" value="ECO:0007669"/>
    <property type="project" value="UniProtKB-EC"/>
</dbReference>
<evidence type="ECO:0000256" key="4">
    <source>
        <dbReference type="ARBA" id="ARBA00013081"/>
    </source>
</evidence>
<dbReference type="Pfam" id="PF00481">
    <property type="entry name" value="PP2C"/>
    <property type="match status" value="1"/>
</dbReference>
<dbReference type="GO" id="GO:0046872">
    <property type="term" value="F:metal ion binding"/>
    <property type="evidence" value="ECO:0007669"/>
    <property type="project" value="UniProtKB-KW"/>
</dbReference>
<evidence type="ECO:0000313" key="16">
    <source>
        <dbReference type="Proteomes" id="UP001341281"/>
    </source>
</evidence>
<dbReference type="InterPro" id="IPR015655">
    <property type="entry name" value="PP2C"/>
</dbReference>
<feature type="compositionally biased region" description="Acidic residues" evidence="13">
    <location>
        <begin position="62"/>
        <end position="71"/>
    </location>
</feature>
<evidence type="ECO:0000256" key="1">
    <source>
        <dbReference type="ARBA" id="ARBA00001936"/>
    </source>
</evidence>
<reference evidence="15 16" key="1">
    <citation type="submission" date="2024-02" db="EMBL/GenBank/DDBJ databases">
        <title>High-quality chromosome-scale genome assembly of Pensacola bahiagrass (Paspalum notatum Flugge var. saurae).</title>
        <authorList>
            <person name="Vega J.M."/>
            <person name="Podio M."/>
            <person name="Orjuela J."/>
            <person name="Siena L.A."/>
            <person name="Pessino S.C."/>
            <person name="Combes M.C."/>
            <person name="Mariac C."/>
            <person name="Albertini E."/>
            <person name="Pupilli F."/>
            <person name="Ortiz J.P.A."/>
            <person name="Leblanc O."/>
        </authorList>
    </citation>
    <scope>NUCLEOTIDE SEQUENCE [LARGE SCALE GENOMIC DNA]</scope>
    <source>
        <strain evidence="15">R1</strain>
        <tissue evidence="15">Leaf</tissue>
    </source>
</reference>
<dbReference type="SMART" id="SM00332">
    <property type="entry name" value="PP2Cc"/>
    <property type="match status" value="1"/>
</dbReference>
<dbReference type="FunFam" id="3.60.40.10:FF:000291">
    <property type="entry name" value="Protein phosphatase 2C 50"/>
    <property type="match status" value="1"/>
</dbReference>
<feature type="compositionally biased region" description="Acidic residues" evidence="13">
    <location>
        <begin position="81"/>
        <end position="92"/>
    </location>
</feature>
<evidence type="ECO:0000256" key="11">
    <source>
        <dbReference type="ARBA" id="ARBA00048336"/>
    </source>
</evidence>
<evidence type="ECO:0000256" key="13">
    <source>
        <dbReference type="SAM" id="MobiDB-lite"/>
    </source>
</evidence>
<dbReference type="AlphaFoldDB" id="A0AAQ3U1T8"/>
<feature type="region of interest" description="Disordered" evidence="13">
    <location>
        <begin position="1"/>
        <end position="94"/>
    </location>
</feature>
<dbReference type="EC" id="3.1.3.16" evidence="4"/>
<dbReference type="PROSITE" id="PS51746">
    <property type="entry name" value="PPM_2"/>
    <property type="match status" value="1"/>
</dbReference>
<keyword evidence="16" id="KW-1185">Reference proteome</keyword>
<name>A0AAQ3U1T8_PASNO</name>
<evidence type="ECO:0000256" key="7">
    <source>
        <dbReference type="ARBA" id="ARBA00022842"/>
    </source>
</evidence>
<evidence type="ECO:0000256" key="8">
    <source>
        <dbReference type="ARBA" id="ARBA00022912"/>
    </source>
</evidence>
<dbReference type="InterPro" id="IPR000222">
    <property type="entry name" value="PP2C_BS"/>
</dbReference>
<dbReference type="PANTHER" id="PTHR47992">
    <property type="entry name" value="PROTEIN PHOSPHATASE"/>
    <property type="match status" value="1"/>
</dbReference>
<dbReference type="InterPro" id="IPR036457">
    <property type="entry name" value="PPM-type-like_dom_sf"/>
</dbReference>
<comment type="catalytic activity">
    <reaction evidence="10">
        <text>O-phospho-L-seryl-[protein] + H2O = L-seryl-[protein] + phosphate</text>
        <dbReference type="Rhea" id="RHEA:20629"/>
        <dbReference type="Rhea" id="RHEA-COMP:9863"/>
        <dbReference type="Rhea" id="RHEA-COMP:11604"/>
        <dbReference type="ChEBI" id="CHEBI:15377"/>
        <dbReference type="ChEBI" id="CHEBI:29999"/>
        <dbReference type="ChEBI" id="CHEBI:43474"/>
        <dbReference type="ChEBI" id="CHEBI:83421"/>
        <dbReference type="EC" id="3.1.3.16"/>
    </reaction>
</comment>
<feature type="compositionally biased region" description="Low complexity" evidence="13">
    <location>
        <begin position="33"/>
        <end position="42"/>
    </location>
</feature>
<dbReference type="EMBL" id="CP144751">
    <property type="protein sequence ID" value="WVZ83924.1"/>
    <property type="molecule type" value="Genomic_DNA"/>
</dbReference>
<evidence type="ECO:0000256" key="5">
    <source>
        <dbReference type="ARBA" id="ARBA00022723"/>
    </source>
</evidence>
<feature type="compositionally biased region" description="Basic residues" evidence="13">
    <location>
        <begin position="251"/>
        <end position="261"/>
    </location>
</feature>
<evidence type="ECO:0000256" key="10">
    <source>
        <dbReference type="ARBA" id="ARBA00047761"/>
    </source>
</evidence>
<evidence type="ECO:0000256" key="9">
    <source>
        <dbReference type="ARBA" id="ARBA00023211"/>
    </source>
</evidence>
<feature type="region of interest" description="Disordered" evidence="13">
    <location>
        <begin position="251"/>
        <end position="282"/>
    </location>
</feature>
<dbReference type="Gene3D" id="3.60.40.10">
    <property type="entry name" value="PPM-type phosphatase domain"/>
    <property type="match status" value="2"/>
</dbReference>
<evidence type="ECO:0000259" key="14">
    <source>
        <dbReference type="PROSITE" id="PS51746"/>
    </source>
</evidence>
<dbReference type="PROSITE" id="PS01032">
    <property type="entry name" value="PPM_1"/>
    <property type="match status" value="1"/>
</dbReference>
<evidence type="ECO:0000256" key="6">
    <source>
        <dbReference type="ARBA" id="ARBA00022801"/>
    </source>
</evidence>
<dbReference type="SUPFAM" id="SSF81606">
    <property type="entry name" value="PP2C-like"/>
    <property type="match status" value="1"/>
</dbReference>
<gene>
    <name evidence="15" type="ORF">U9M48_031019</name>
</gene>
<keyword evidence="5" id="KW-0479">Metal-binding</keyword>
<keyword evidence="8 12" id="KW-0904">Protein phosphatase</keyword>